<dbReference type="PANTHER" id="PTHR33231:SF1">
    <property type="entry name" value="30S RIBOSOMAL PROTEIN"/>
    <property type="match status" value="1"/>
</dbReference>
<dbReference type="InterPro" id="IPR032528">
    <property type="entry name" value="Ribosom_S30AE_C"/>
</dbReference>
<proteinExistence type="inferred from homology"/>
<dbReference type="SUPFAM" id="SSF69754">
    <property type="entry name" value="Ribosome binding protein Y (YfiA homologue)"/>
    <property type="match status" value="1"/>
</dbReference>
<dbReference type="PANTHER" id="PTHR33231">
    <property type="entry name" value="30S RIBOSOMAL PROTEIN"/>
    <property type="match status" value="1"/>
</dbReference>
<dbReference type="GO" id="GO:0043024">
    <property type="term" value="F:ribosomal small subunit binding"/>
    <property type="evidence" value="ECO:0007669"/>
    <property type="project" value="TreeGrafter"/>
</dbReference>
<dbReference type="AlphaFoldDB" id="A0A9X3Z6E5"/>
<evidence type="ECO:0000256" key="4">
    <source>
        <dbReference type="HAMAP-Rule" id="MF_00839"/>
    </source>
</evidence>
<dbReference type="InterPro" id="IPR034694">
    <property type="entry name" value="HPF_long/plastid"/>
</dbReference>
<evidence type="ECO:0000256" key="3">
    <source>
        <dbReference type="ARBA" id="ARBA00041148"/>
    </source>
</evidence>
<dbReference type="Pfam" id="PF16321">
    <property type="entry name" value="Ribosom_S30AE_C"/>
    <property type="match status" value="1"/>
</dbReference>
<evidence type="ECO:0000256" key="1">
    <source>
        <dbReference type="ARBA" id="ARBA00022845"/>
    </source>
</evidence>
<reference evidence="6" key="2">
    <citation type="journal article" date="2023" name="Syst. Appl. Microbiol.">
        <title>Govania unica gen. nov., sp. nov., a rare biosphere bacterium that represents a novel family in the class Alphaproteobacteria.</title>
        <authorList>
            <person name="Vandamme P."/>
            <person name="Peeters C."/>
            <person name="Hettiarachchi A."/>
            <person name="Cnockaert M."/>
            <person name="Carlier A."/>
        </authorList>
    </citation>
    <scope>NUCLEOTIDE SEQUENCE</scope>
    <source>
        <strain evidence="6">LMG 31809</strain>
    </source>
</reference>
<gene>
    <name evidence="6" type="primary">raiA</name>
    <name evidence="4" type="synonym">hpf</name>
    <name evidence="6" type="ORF">NYP16_03345</name>
</gene>
<evidence type="ECO:0000313" key="7">
    <source>
        <dbReference type="Proteomes" id="UP001141619"/>
    </source>
</evidence>
<comment type="subcellular location">
    <subcellularLocation>
        <location evidence="4">Cytoplasm</location>
    </subcellularLocation>
</comment>
<dbReference type="Gene3D" id="3.30.505.50">
    <property type="entry name" value="Sigma 54 modulation/S30EA ribosomal protein, C-terminal domain"/>
    <property type="match status" value="1"/>
</dbReference>
<dbReference type="InterPro" id="IPR003489">
    <property type="entry name" value="RHF/RaiA"/>
</dbReference>
<name>A0A9X3Z6E5_9PROT</name>
<dbReference type="InterPro" id="IPR038416">
    <property type="entry name" value="Ribosom_S30AE_C_sf"/>
</dbReference>
<comment type="similarity">
    <text evidence="4">Belongs to the HPF/YfiA ribosome-associated protein family. Long HPF subfamily.</text>
</comment>
<keyword evidence="4" id="KW-0963">Cytoplasm</keyword>
<evidence type="ECO:0000256" key="2">
    <source>
        <dbReference type="ARBA" id="ARBA00038695"/>
    </source>
</evidence>
<dbReference type="RefSeq" id="WP_274942692.1">
    <property type="nucleotide sequence ID" value="NZ_JANWOI010000001.1"/>
</dbReference>
<dbReference type="Pfam" id="PF02482">
    <property type="entry name" value="Ribosomal_S30AE"/>
    <property type="match status" value="1"/>
</dbReference>
<sequence>MKVVVNGKQIDVGDALRTYVIDQLQTNLAKYFDDKRLEANVTFSRQAHLFRADCAVHAGSEIYLQSHGEANDIYAAFAAAGDRLEKRLRRYKRRLRDHHKRRLESEAAQWRAATMVLEPDVADEEPEYHVDGWQPIVVAETTMEILQLSVGEAVMRMDLAEAAVFMFRNSSNGQFNVIFRRQDGNIGWVDPANIKTGS</sequence>
<keyword evidence="1 4" id="KW-0810">Translation regulation</keyword>
<comment type="function">
    <text evidence="4">Required for dimerization of active 70S ribosomes into 100S ribosomes in stationary phase; 100S ribosomes are translationally inactive and sometimes present during exponential growth.</text>
</comment>
<feature type="domain" description="Sigma 54 modulation/S30EA ribosomal protein C-terminal" evidence="5">
    <location>
        <begin position="135"/>
        <end position="187"/>
    </location>
</feature>
<reference evidence="6" key="1">
    <citation type="submission" date="2022-08" db="EMBL/GenBank/DDBJ databases">
        <authorList>
            <person name="Vandamme P."/>
            <person name="Hettiarachchi A."/>
            <person name="Peeters C."/>
            <person name="Cnockaert M."/>
            <person name="Carlier A."/>
        </authorList>
    </citation>
    <scope>NUCLEOTIDE SEQUENCE</scope>
    <source>
        <strain evidence="6">LMG 31809</strain>
    </source>
</reference>
<evidence type="ECO:0000259" key="5">
    <source>
        <dbReference type="Pfam" id="PF16321"/>
    </source>
</evidence>
<dbReference type="InterPro" id="IPR050574">
    <property type="entry name" value="HPF/YfiA_ribosome-assoc"/>
</dbReference>
<dbReference type="NCBIfam" id="TIGR00741">
    <property type="entry name" value="yfiA"/>
    <property type="match status" value="1"/>
</dbReference>
<keyword evidence="7" id="KW-1185">Reference proteome</keyword>
<evidence type="ECO:0000313" key="6">
    <source>
        <dbReference type="EMBL" id="MDA5192992.1"/>
    </source>
</evidence>
<dbReference type="Proteomes" id="UP001141619">
    <property type="component" value="Unassembled WGS sequence"/>
</dbReference>
<accession>A0A9X3Z6E5</accession>
<dbReference type="Gene3D" id="3.30.160.100">
    <property type="entry name" value="Ribosome hibernation promotion factor-like"/>
    <property type="match status" value="1"/>
</dbReference>
<comment type="caution">
    <text evidence="6">The sequence shown here is derived from an EMBL/GenBank/DDBJ whole genome shotgun (WGS) entry which is preliminary data.</text>
</comment>
<comment type="subunit">
    <text evidence="4">Interacts with 100S ribosomes.</text>
</comment>
<protein>
    <recommendedName>
        <fullName evidence="3 4">Ribosome hibernation promoting factor</fullName>
        <shortName evidence="4">HPF</shortName>
    </recommendedName>
</protein>
<dbReference type="CDD" id="cd00552">
    <property type="entry name" value="RaiA"/>
    <property type="match status" value="1"/>
</dbReference>
<dbReference type="GO" id="GO:0045900">
    <property type="term" value="P:negative regulation of translational elongation"/>
    <property type="evidence" value="ECO:0007669"/>
    <property type="project" value="TreeGrafter"/>
</dbReference>
<dbReference type="InterPro" id="IPR036567">
    <property type="entry name" value="RHF-like"/>
</dbReference>
<comment type="subunit">
    <text evidence="2">Associates exclusively with 100S ribosomes, which are dimers of 70S ribosomes.</text>
</comment>
<dbReference type="GO" id="GO:0022627">
    <property type="term" value="C:cytosolic small ribosomal subunit"/>
    <property type="evidence" value="ECO:0007669"/>
    <property type="project" value="TreeGrafter"/>
</dbReference>
<organism evidence="6 7">
    <name type="scientific">Govanella unica</name>
    <dbReference type="NCBI Taxonomy" id="2975056"/>
    <lineage>
        <taxon>Bacteria</taxon>
        <taxon>Pseudomonadati</taxon>
        <taxon>Pseudomonadota</taxon>
        <taxon>Alphaproteobacteria</taxon>
        <taxon>Emcibacterales</taxon>
        <taxon>Govanellaceae</taxon>
        <taxon>Govanella</taxon>
    </lineage>
</organism>
<dbReference type="HAMAP" id="MF_00839">
    <property type="entry name" value="HPF"/>
    <property type="match status" value="1"/>
</dbReference>
<dbReference type="EMBL" id="JANWOI010000001">
    <property type="protein sequence ID" value="MDA5192992.1"/>
    <property type="molecule type" value="Genomic_DNA"/>
</dbReference>